<dbReference type="Gene3D" id="1.50.10.10">
    <property type="match status" value="1"/>
</dbReference>
<dbReference type="InterPro" id="IPR008928">
    <property type="entry name" value="6-hairpin_glycosidase_sf"/>
</dbReference>
<sequence length="694" mass="76436">MSGNELHRAASPYLLQHADNPVHWRLWGPEALQEARRLRKPILLSVGYAACHWCHVMAHESFEDPDTAAVMNELFVNIKVDREERPDIDHLYMTALQALGQRGGWPLTMFLTPEGEAFWGGTYFPKSDQYGRPAFVSVLQRVAEAFHKEPATIVQNTKAIRERLQEAAASGSASRSFAFPPAQLIELATRIAQAMDPVDGGLKGAPKFPNTPVLEFLWRAGARGGPSVFRDLVALTLTKMSQGGIYDHLGGGFARYSTDARWLAPHFEKMLYDNALLLEMLALCHKQTGDDLFRRRVVETVEWLRREMTAPDGAFCASLDADSEGAEGRFYVWTFGEIVAALGEEDARFLGAFYDASPEGNWHDESRGETVIILNRLGSPAATPEEEARLAALCEKLRLTREGRPRPGLDDKIMADWNGLMIAALVKAALAFEEPDWIVMAARAYDFIVAKCAFHDEEGRLRLAHSWRAEALVSPGLALDHAAMMGAALALHEARNALTNPAPRRDYLADAKAWAEALESYHRDPQTGLLCMAARDARDLILRLSPTADDAIPNAHGVYLSALVRLAAQTGEDKWRERADALFAALTPAIEANFFGHLACLNALDSRLRAKTIVMIGPERQKLLAAALRLPYFDRIVVDADGSRPPSALEAAQWKAAKDKAGAAFVCAGETCSLPVWDEEGLRATLEAFDTATG</sequence>
<dbReference type="PANTHER" id="PTHR42899">
    <property type="entry name" value="SPERMATOGENESIS-ASSOCIATED PROTEIN 20"/>
    <property type="match status" value="1"/>
</dbReference>
<dbReference type="Proteomes" id="UP000193978">
    <property type="component" value="Chromosome"/>
</dbReference>
<dbReference type="InterPro" id="IPR004879">
    <property type="entry name" value="Ssp411-like_TRX"/>
</dbReference>
<dbReference type="InterPro" id="IPR036249">
    <property type="entry name" value="Thioredoxin-like_sf"/>
</dbReference>
<proteinExistence type="predicted"/>
<keyword evidence="3" id="KW-1185">Reference proteome</keyword>
<dbReference type="Gene3D" id="3.40.30.10">
    <property type="entry name" value="Glutaredoxin"/>
    <property type="match status" value="1"/>
</dbReference>
<dbReference type="PANTHER" id="PTHR42899:SF1">
    <property type="entry name" value="SPERMATOGENESIS-ASSOCIATED PROTEIN 20"/>
    <property type="match status" value="1"/>
</dbReference>
<dbReference type="InterPro" id="IPR012341">
    <property type="entry name" value="6hp_glycosidase-like_sf"/>
</dbReference>
<evidence type="ECO:0000259" key="1">
    <source>
        <dbReference type="Pfam" id="PF03190"/>
    </source>
</evidence>
<dbReference type="CDD" id="cd02955">
    <property type="entry name" value="SSP411"/>
    <property type="match status" value="1"/>
</dbReference>
<dbReference type="OrthoDB" id="9762614at2"/>
<gene>
    <name evidence="2" type="ORF">B1812_07800</name>
</gene>
<protein>
    <submittedName>
        <fullName evidence="2">Thioredoxin domain-containing protein</fullName>
    </submittedName>
</protein>
<dbReference type="Pfam" id="PF03190">
    <property type="entry name" value="Thioredox_DsbH"/>
    <property type="match status" value="1"/>
</dbReference>
<evidence type="ECO:0000313" key="2">
    <source>
        <dbReference type="EMBL" id="ARN80991.1"/>
    </source>
</evidence>
<name>A0A1W6MTQ8_9HYPH</name>
<feature type="domain" description="Spermatogenesis-associated protein 20-like TRX" evidence="1">
    <location>
        <begin position="4"/>
        <end position="164"/>
    </location>
</feature>
<dbReference type="KEGG" id="mbry:B1812_07800"/>
<reference evidence="2 3" key="1">
    <citation type="submission" date="2017-02" db="EMBL/GenBank/DDBJ databases">
        <authorList>
            <person name="Peterson S.W."/>
        </authorList>
    </citation>
    <scope>NUCLEOTIDE SEQUENCE [LARGE SCALE GENOMIC DNA]</scope>
    <source>
        <strain evidence="2 3">S285</strain>
    </source>
</reference>
<organism evidence="2 3">
    <name type="scientific">Methylocystis bryophila</name>
    <dbReference type="NCBI Taxonomy" id="655015"/>
    <lineage>
        <taxon>Bacteria</taxon>
        <taxon>Pseudomonadati</taxon>
        <taxon>Pseudomonadota</taxon>
        <taxon>Alphaproteobacteria</taxon>
        <taxon>Hyphomicrobiales</taxon>
        <taxon>Methylocystaceae</taxon>
        <taxon>Methylocystis</taxon>
    </lineage>
</organism>
<dbReference type="STRING" id="655015.B1812_07800"/>
<dbReference type="EMBL" id="CP019948">
    <property type="protein sequence ID" value="ARN80991.1"/>
    <property type="molecule type" value="Genomic_DNA"/>
</dbReference>
<dbReference type="SUPFAM" id="SSF48208">
    <property type="entry name" value="Six-hairpin glycosidases"/>
    <property type="match status" value="1"/>
</dbReference>
<dbReference type="GO" id="GO:0005975">
    <property type="term" value="P:carbohydrate metabolic process"/>
    <property type="evidence" value="ECO:0007669"/>
    <property type="project" value="InterPro"/>
</dbReference>
<evidence type="ECO:0000313" key="3">
    <source>
        <dbReference type="Proteomes" id="UP000193978"/>
    </source>
</evidence>
<dbReference type="AlphaFoldDB" id="A0A1W6MTQ8"/>
<dbReference type="PIRSF" id="PIRSF006402">
    <property type="entry name" value="UCP006402_thioredoxin"/>
    <property type="match status" value="1"/>
</dbReference>
<accession>A0A1W6MTQ8</accession>
<dbReference type="InterPro" id="IPR024705">
    <property type="entry name" value="Ssp411"/>
</dbReference>
<dbReference type="SUPFAM" id="SSF52833">
    <property type="entry name" value="Thioredoxin-like"/>
    <property type="match status" value="1"/>
</dbReference>
<dbReference type="RefSeq" id="WP_085771079.1">
    <property type="nucleotide sequence ID" value="NZ_AP027149.1"/>
</dbReference>